<feature type="region of interest" description="Disordered" evidence="2">
    <location>
        <begin position="30"/>
        <end position="55"/>
    </location>
</feature>
<dbReference type="InterPro" id="IPR050445">
    <property type="entry name" value="Bact_polysacc_biosynth/exp"/>
</dbReference>
<name>A0A8E2VHU1_9RHOB</name>
<feature type="transmembrane region" description="Helical" evidence="3">
    <location>
        <begin position="522"/>
        <end position="542"/>
    </location>
</feature>
<dbReference type="PANTHER" id="PTHR32309:SF13">
    <property type="entry name" value="FERRIC ENTEROBACTIN TRANSPORT PROTEIN FEPE"/>
    <property type="match status" value="1"/>
</dbReference>
<keyword evidence="3" id="KW-0812">Transmembrane</keyword>
<proteinExistence type="predicted"/>
<evidence type="ECO:0000256" key="2">
    <source>
        <dbReference type="SAM" id="MobiDB-lite"/>
    </source>
</evidence>
<dbReference type="GO" id="GO:0005886">
    <property type="term" value="C:plasma membrane"/>
    <property type="evidence" value="ECO:0007669"/>
    <property type="project" value="TreeGrafter"/>
</dbReference>
<protein>
    <submittedName>
        <fullName evidence="4">Capsular polysaccharide transport system permease protein</fullName>
    </submittedName>
</protein>
<comment type="caution">
    <text evidence="4">The sequence shown here is derived from an EMBL/GenBank/DDBJ whole genome shotgun (WGS) entry which is preliminary data.</text>
</comment>
<accession>A0A8E2VHU1</accession>
<dbReference type="EMBL" id="QAYC01000014">
    <property type="protein sequence ID" value="PTW45196.1"/>
    <property type="molecule type" value="Genomic_DNA"/>
</dbReference>
<evidence type="ECO:0000256" key="1">
    <source>
        <dbReference type="SAM" id="Coils"/>
    </source>
</evidence>
<sequence length="548" mass="58631">MTTKAKARTFNTRTTEAVLAAAARARAARDGRAVAGSALQPPAPAPASASADKTPLQEIEQIRREGLSGRELRMARRIAQKQGLSITSDFDAVRQLRSRGIHQFSRNAVLNFGEGRPIAPGANDPAAPAGATPGPAKASGSQATPAAPAAPAPAPGPAALTSPAAERASAVSDIQRDIAHRRRRALTMLMARLSVFVVLPTALAGYYFFAVATPMYATLSEFVIQQADAPSGGGGLGSLFQGSSLAMQQDSIAVQSYLQSRDAMLRLDEDQEFRAHFSQPSIDPIQRLRGSGGIEDAYKVYRHAVEIGYDPTEGILKMEVLAADPEVSAAFSKALISYAEDRIDGLTQRLREDQMAGARQSYDAAEERVAVAQNRVLALQEKLGVIDPASETAALMGQINTFEIELRHKRLELQQLLDNATPNAARVSGVEGDIRRLDAMVRELRAVMTEGSSSGGSLARVSAELRIAEADLGNRQLLLQQALEQLETARIEANRQVRYLSLGVSPVAPDKAAYPRAFENTALALLIFGGIYLMISLTLSILREQVSA</sequence>
<dbReference type="GO" id="GO:0004713">
    <property type="term" value="F:protein tyrosine kinase activity"/>
    <property type="evidence" value="ECO:0007669"/>
    <property type="project" value="TreeGrafter"/>
</dbReference>
<keyword evidence="3" id="KW-0472">Membrane</keyword>
<dbReference type="PANTHER" id="PTHR32309">
    <property type="entry name" value="TYROSINE-PROTEIN KINASE"/>
    <property type="match status" value="1"/>
</dbReference>
<reference evidence="4 5" key="1">
    <citation type="submission" date="2018-04" db="EMBL/GenBank/DDBJ databases">
        <title>Genomic Encyclopedia of Archaeal and Bacterial Type Strains, Phase II (KMG-II): from individual species to whole genera.</title>
        <authorList>
            <person name="Goeker M."/>
        </authorList>
    </citation>
    <scope>NUCLEOTIDE SEQUENCE [LARGE SCALE GENOMIC DNA]</scope>
    <source>
        <strain evidence="4 5">DSM 19783</strain>
    </source>
</reference>
<feature type="compositionally biased region" description="Low complexity" evidence="2">
    <location>
        <begin position="117"/>
        <end position="147"/>
    </location>
</feature>
<dbReference type="RefSeq" id="WP_108028172.1">
    <property type="nucleotide sequence ID" value="NZ_QAYC01000014.1"/>
</dbReference>
<dbReference type="Proteomes" id="UP000244037">
    <property type="component" value="Unassembled WGS sequence"/>
</dbReference>
<evidence type="ECO:0000313" key="4">
    <source>
        <dbReference type="EMBL" id="PTW45196.1"/>
    </source>
</evidence>
<feature type="compositionally biased region" description="Low complexity" evidence="2">
    <location>
        <begin position="33"/>
        <end position="51"/>
    </location>
</feature>
<evidence type="ECO:0000313" key="5">
    <source>
        <dbReference type="Proteomes" id="UP000244037"/>
    </source>
</evidence>
<gene>
    <name evidence="4" type="ORF">C8N38_1145</name>
</gene>
<dbReference type="AlphaFoldDB" id="A0A8E2VHU1"/>
<keyword evidence="1" id="KW-0175">Coiled coil</keyword>
<keyword evidence="5" id="KW-1185">Reference proteome</keyword>
<dbReference type="OrthoDB" id="7810642at2"/>
<feature type="transmembrane region" description="Helical" evidence="3">
    <location>
        <begin position="189"/>
        <end position="209"/>
    </location>
</feature>
<feature type="coiled-coil region" evidence="1">
    <location>
        <begin position="355"/>
        <end position="419"/>
    </location>
</feature>
<keyword evidence="3" id="KW-1133">Transmembrane helix</keyword>
<organism evidence="4 5">
    <name type="scientific">Rhodovulum kholense</name>
    <dbReference type="NCBI Taxonomy" id="453584"/>
    <lineage>
        <taxon>Bacteria</taxon>
        <taxon>Pseudomonadati</taxon>
        <taxon>Pseudomonadota</taxon>
        <taxon>Alphaproteobacteria</taxon>
        <taxon>Rhodobacterales</taxon>
        <taxon>Paracoccaceae</taxon>
        <taxon>Rhodovulum</taxon>
    </lineage>
</organism>
<evidence type="ECO:0000256" key="3">
    <source>
        <dbReference type="SAM" id="Phobius"/>
    </source>
</evidence>
<feature type="region of interest" description="Disordered" evidence="2">
    <location>
        <begin position="115"/>
        <end position="168"/>
    </location>
</feature>